<dbReference type="EMBL" id="BLXT01002806">
    <property type="protein sequence ID" value="GFN97735.1"/>
    <property type="molecule type" value="Genomic_DNA"/>
</dbReference>
<feature type="region of interest" description="Disordered" evidence="1">
    <location>
        <begin position="1"/>
        <end position="84"/>
    </location>
</feature>
<evidence type="ECO:0000256" key="1">
    <source>
        <dbReference type="SAM" id="MobiDB-lite"/>
    </source>
</evidence>
<feature type="compositionally biased region" description="Gly residues" evidence="1">
    <location>
        <begin position="44"/>
        <end position="60"/>
    </location>
</feature>
<proteinExistence type="predicted"/>
<accession>A0AAV3ZT89</accession>
<organism evidence="2 3">
    <name type="scientific">Plakobranchus ocellatus</name>
    <dbReference type="NCBI Taxonomy" id="259542"/>
    <lineage>
        <taxon>Eukaryota</taxon>
        <taxon>Metazoa</taxon>
        <taxon>Spiralia</taxon>
        <taxon>Lophotrochozoa</taxon>
        <taxon>Mollusca</taxon>
        <taxon>Gastropoda</taxon>
        <taxon>Heterobranchia</taxon>
        <taxon>Euthyneura</taxon>
        <taxon>Panpulmonata</taxon>
        <taxon>Sacoglossa</taxon>
        <taxon>Placobranchoidea</taxon>
        <taxon>Plakobranchidae</taxon>
        <taxon>Plakobranchus</taxon>
    </lineage>
</organism>
<comment type="caution">
    <text evidence="2">The sequence shown here is derived from an EMBL/GenBank/DDBJ whole genome shotgun (WGS) entry which is preliminary data.</text>
</comment>
<sequence>MVSESTLRSAGTLLSRVRAPPPPPLPDALQRRRTKAAARLLEKGGVGRSGREWGGVGRGRVGSVDSANTGRCGPGAATKGEDCS</sequence>
<keyword evidence="3" id="KW-1185">Reference proteome</keyword>
<gene>
    <name evidence="2" type="ORF">PoB_002424100</name>
</gene>
<name>A0AAV3ZT89_9GAST</name>
<reference evidence="2 3" key="1">
    <citation type="journal article" date="2021" name="Elife">
        <title>Chloroplast acquisition without the gene transfer in kleptoplastic sea slugs, Plakobranchus ocellatus.</title>
        <authorList>
            <person name="Maeda T."/>
            <person name="Takahashi S."/>
            <person name="Yoshida T."/>
            <person name="Shimamura S."/>
            <person name="Takaki Y."/>
            <person name="Nagai Y."/>
            <person name="Toyoda A."/>
            <person name="Suzuki Y."/>
            <person name="Arimoto A."/>
            <person name="Ishii H."/>
            <person name="Satoh N."/>
            <person name="Nishiyama T."/>
            <person name="Hasebe M."/>
            <person name="Maruyama T."/>
            <person name="Minagawa J."/>
            <person name="Obokata J."/>
            <person name="Shigenobu S."/>
        </authorList>
    </citation>
    <scope>NUCLEOTIDE SEQUENCE [LARGE SCALE GENOMIC DNA]</scope>
</reference>
<evidence type="ECO:0000313" key="2">
    <source>
        <dbReference type="EMBL" id="GFN97735.1"/>
    </source>
</evidence>
<evidence type="ECO:0000313" key="3">
    <source>
        <dbReference type="Proteomes" id="UP000735302"/>
    </source>
</evidence>
<dbReference type="Proteomes" id="UP000735302">
    <property type="component" value="Unassembled WGS sequence"/>
</dbReference>
<protein>
    <submittedName>
        <fullName evidence="2">Uncharacterized protein</fullName>
    </submittedName>
</protein>
<dbReference type="AlphaFoldDB" id="A0AAV3ZT89"/>